<dbReference type="GO" id="GO:0005737">
    <property type="term" value="C:cytoplasm"/>
    <property type="evidence" value="ECO:0007669"/>
    <property type="project" value="TreeGrafter"/>
</dbReference>
<dbReference type="Proteomes" id="UP001497623">
    <property type="component" value="Unassembled WGS sequence"/>
</dbReference>
<keyword evidence="3" id="KW-0949">S-adenosyl-L-methionine</keyword>
<dbReference type="PANTHER" id="PTHR46165:SF2">
    <property type="entry name" value="SET AND MYND DOMAIN-CONTAINING PROTEIN 4"/>
    <property type="match status" value="1"/>
</dbReference>
<dbReference type="SUPFAM" id="SSF48452">
    <property type="entry name" value="TPR-like"/>
    <property type="match status" value="1"/>
</dbReference>
<dbReference type="EMBL" id="CAXKWB010018026">
    <property type="protein sequence ID" value="CAL4120092.1"/>
    <property type="molecule type" value="Genomic_DNA"/>
</dbReference>
<sequence length="187" mass="21395">IKSSGKARDIAIFFNSGNSIDDMFRYFYNLEEPHLCLNAPTLPIKGKSEEQADRLRSEGNKYYQKTILDRALELYNMSIMAAPHPNIYSNTAKKETGTSHLKDVCEIRDEEYKCLALGFANRSAVLFELEQYDKCLSDIDLAIKYGYDKAEKHKLSERKAKCLLALKRHQEAESIIQATIAELYEQG</sequence>
<dbReference type="PANTHER" id="PTHR46165">
    <property type="entry name" value="SET AND MYND DOMAIN-CONTAINING PROTEIN 4"/>
    <property type="match status" value="1"/>
</dbReference>
<feature type="non-terminal residue" evidence="4">
    <location>
        <position position="1"/>
    </location>
</feature>
<dbReference type="GO" id="GO:0005634">
    <property type="term" value="C:nucleus"/>
    <property type="evidence" value="ECO:0007669"/>
    <property type="project" value="TreeGrafter"/>
</dbReference>
<dbReference type="InterPro" id="IPR011990">
    <property type="entry name" value="TPR-like_helical_dom_sf"/>
</dbReference>
<gene>
    <name evidence="4" type="ORF">MNOR_LOCUS21931</name>
</gene>
<evidence type="ECO:0000256" key="3">
    <source>
        <dbReference type="ARBA" id="ARBA00022691"/>
    </source>
</evidence>
<dbReference type="GO" id="GO:0032259">
    <property type="term" value="P:methylation"/>
    <property type="evidence" value="ECO:0007669"/>
    <property type="project" value="UniProtKB-KW"/>
</dbReference>
<evidence type="ECO:0000256" key="1">
    <source>
        <dbReference type="ARBA" id="ARBA00022603"/>
    </source>
</evidence>
<protein>
    <submittedName>
        <fullName evidence="4">Uncharacterized protein</fullName>
    </submittedName>
</protein>
<accession>A0AAV2RAK8</accession>
<dbReference type="GO" id="GO:0042826">
    <property type="term" value="F:histone deacetylase binding"/>
    <property type="evidence" value="ECO:0007669"/>
    <property type="project" value="TreeGrafter"/>
</dbReference>
<keyword evidence="5" id="KW-1185">Reference proteome</keyword>
<feature type="non-terminal residue" evidence="4">
    <location>
        <position position="187"/>
    </location>
</feature>
<keyword evidence="1" id="KW-0489">Methyltransferase</keyword>
<comment type="caution">
    <text evidence="4">The sequence shown here is derived from an EMBL/GenBank/DDBJ whole genome shotgun (WGS) entry which is preliminary data.</text>
</comment>
<dbReference type="AlphaFoldDB" id="A0AAV2RAK8"/>
<reference evidence="4 5" key="1">
    <citation type="submission" date="2024-05" db="EMBL/GenBank/DDBJ databases">
        <authorList>
            <person name="Wallberg A."/>
        </authorList>
    </citation>
    <scope>NUCLEOTIDE SEQUENCE [LARGE SCALE GENOMIC DNA]</scope>
</reference>
<evidence type="ECO:0000256" key="2">
    <source>
        <dbReference type="ARBA" id="ARBA00022679"/>
    </source>
</evidence>
<dbReference type="Gene3D" id="1.25.40.10">
    <property type="entry name" value="Tetratricopeptide repeat domain"/>
    <property type="match status" value="1"/>
</dbReference>
<dbReference type="GO" id="GO:0008168">
    <property type="term" value="F:methyltransferase activity"/>
    <property type="evidence" value="ECO:0007669"/>
    <property type="project" value="UniProtKB-KW"/>
</dbReference>
<name>A0AAV2RAK8_MEGNR</name>
<keyword evidence="2" id="KW-0808">Transferase</keyword>
<evidence type="ECO:0000313" key="4">
    <source>
        <dbReference type="EMBL" id="CAL4120092.1"/>
    </source>
</evidence>
<dbReference type="InterPro" id="IPR052097">
    <property type="entry name" value="SET-MYND_domain_protein"/>
</dbReference>
<proteinExistence type="predicted"/>
<organism evidence="4 5">
    <name type="scientific">Meganyctiphanes norvegica</name>
    <name type="common">Northern krill</name>
    <name type="synonym">Thysanopoda norvegica</name>
    <dbReference type="NCBI Taxonomy" id="48144"/>
    <lineage>
        <taxon>Eukaryota</taxon>
        <taxon>Metazoa</taxon>
        <taxon>Ecdysozoa</taxon>
        <taxon>Arthropoda</taxon>
        <taxon>Crustacea</taxon>
        <taxon>Multicrustacea</taxon>
        <taxon>Malacostraca</taxon>
        <taxon>Eumalacostraca</taxon>
        <taxon>Eucarida</taxon>
        <taxon>Euphausiacea</taxon>
        <taxon>Euphausiidae</taxon>
        <taxon>Meganyctiphanes</taxon>
    </lineage>
</organism>
<evidence type="ECO:0000313" key="5">
    <source>
        <dbReference type="Proteomes" id="UP001497623"/>
    </source>
</evidence>